<evidence type="ECO:0000256" key="4">
    <source>
        <dbReference type="ARBA" id="ARBA00004496"/>
    </source>
</evidence>
<dbReference type="InterPro" id="IPR012777">
    <property type="entry name" value="LTA4H"/>
</dbReference>
<dbReference type="GO" id="GO:0120113">
    <property type="term" value="P:cytoplasm to vacuole targeting by the NVT pathway"/>
    <property type="evidence" value="ECO:0007669"/>
    <property type="project" value="EnsemblFungi"/>
</dbReference>
<evidence type="ECO:0000256" key="6">
    <source>
        <dbReference type="ARBA" id="ARBA00022490"/>
    </source>
</evidence>
<proteinExistence type="inferred from homology"/>
<dbReference type="GO" id="GO:0004177">
    <property type="term" value="F:aminopeptidase activity"/>
    <property type="evidence" value="ECO:0007669"/>
    <property type="project" value="EnsemblFungi"/>
</dbReference>
<keyword evidence="20" id="KW-1185">Reference proteome</keyword>
<keyword evidence="9 17" id="KW-0378">Hydrolase</keyword>
<feature type="domain" description="Peptidase M1 leukotriene A4 hydrolase/aminopeptidase C-terminal" evidence="18">
    <location>
        <begin position="492"/>
        <end position="650"/>
    </location>
</feature>
<keyword evidence="10 15" id="KW-0862">Zinc</keyword>
<dbReference type="InterPro" id="IPR016024">
    <property type="entry name" value="ARM-type_fold"/>
</dbReference>
<feature type="binding site" evidence="15">
    <location>
        <position position="323"/>
    </location>
    <ligand>
        <name>Zn(2+)</name>
        <dbReference type="ChEBI" id="CHEBI:29105"/>
        <note>catalytic</note>
    </ligand>
</feature>
<evidence type="ECO:0000313" key="20">
    <source>
        <dbReference type="Proteomes" id="UP000094236"/>
    </source>
</evidence>
<evidence type="ECO:0000256" key="16">
    <source>
        <dbReference type="PIRSR" id="PIRSR634015-2"/>
    </source>
</evidence>
<feature type="binding site" evidence="15">
    <location>
        <position position="327"/>
    </location>
    <ligand>
        <name>Zn(2+)</name>
        <dbReference type="ChEBI" id="CHEBI:29105"/>
        <note>catalytic</note>
    </ligand>
</feature>
<evidence type="ECO:0000256" key="8">
    <source>
        <dbReference type="ARBA" id="ARBA00022723"/>
    </source>
</evidence>
<dbReference type="Pfam" id="PF09127">
    <property type="entry name" value="Leuk-A4-hydro_C"/>
    <property type="match status" value="1"/>
</dbReference>
<dbReference type="InterPro" id="IPR014782">
    <property type="entry name" value="Peptidase_M1_dom"/>
</dbReference>
<dbReference type="FunFam" id="3.30.2010.30:FF:000001">
    <property type="entry name" value="Leukotriene A(4) hydrolase"/>
    <property type="match status" value="1"/>
</dbReference>
<dbReference type="GO" id="GO:0006629">
    <property type="term" value="P:lipid metabolic process"/>
    <property type="evidence" value="ECO:0007669"/>
    <property type="project" value="EnsemblFungi"/>
</dbReference>
<dbReference type="InterPro" id="IPR015211">
    <property type="entry name" value="Peptidase_M1_C"/>
</dbReference>
<feature type="binding site" evidence="14">
    <location>
        <begin position="608"/>
        <end position="610"/>
    </location>
    <ligand>
        <name>a peptide</name>
        <dbReference type="ChEBI" id="CHEBI:60466"/>
    </ligand>
</feature>
<evidence type="ECO:0000256" key="9">
    <source>
        <dbReference type="ARBA" id="ARBA00022801"/>
    </source>
</evidence>
<dbReference type="GO" id="GO:0005771">
    <property type="term" value="C:multivesicular body"/>
    <property type="evidence" value="ECO:0007669"/>
    <property type="project" value="EnsemblFungi"/>
</dbReference>
<gene>
    <name evidence="19" type="ORF">PACTADRAFT_51963</name>
</gene>
<feature type="active site" description="Proton acceptor" evidence="13">
    <location>
        <position position="324"/>
    </location>
</feature>
<comment type="function">
    <text evidence="2">Aminopeptidase that preferentially cleaves di- and tripeptides. Also has low epoxide hydrolase activity (in vitro). Can hydrolyze the epoxide leukotriene LTA(4) but it forms preferentially 5,6-dihydroxy-7,9,11,14-eicosatetraenoic acid rather than the cytokine leukotriene B(4) as the product compared to the homologous mammalian enzyme (in vitro).</text>
</comment>
<dbReference type="Gene3D" id="3.30.2010.30">
    <property type="match status" value="1"/>
</dbReference>
<sequence length="653" mass="75050">MSSTALNHISPKLKEIISPYLPRQHPEIDYSTNSNYLNFQIDKTELDISVSFDKQIITGTVSYLLTSKTNINEIILDTLYLKIHKVAIDGKEINDFELKELIKPLGAPLVIKYKALQNTSFLLQIAYSTTKECVALQFMDKEQTTGHTQPYLYSQCEPHYFRSACPSFDTPSMKSTYIYKIDSPLPSLMSGISIKENKIISKPIHQPFHDGSRKSYFFKQDVPIPTYLVAIVSGDIVGAPTGPRSTIYCEPCEIDACKYEFEADMENFIKTAENLIFNYEFNTFDSVILPLSMPYGGMENVNLCTLSRTLLSGDRQNVDVVAHELAHSWSGNLVTNCSWEHFWLNEGWTVYLERRIIGAIHGEPTRHFSAIIGWSDLENSIKAMGDKSKRYSCLVQNLKDKSDPDDAFSTVPYEKGFNLLFHIETILGGKEIFDPFIPYYFKKFKRQSLDTYQFLDSLYEFFNDKKNLLDTIDWKLWLFTPGLPLKPKFDTTLVDQCYSLSEKWISSIREKLTLAQYEKKFHTSDIENFSANQNVVFIDDLISYQGKDGFSWNSVEAGLALQAMEKLYSKYSKNKNAEVVFRWLRLKLTARIKDSYPILADWLGTVGRMKFVRPGYVLLNEVDPELARTTFYKYEKIYNPICVALVKKDLGIS</sequence>
<evidence type="ECO:0000256" key="5">
    <source>
        <dbReference type="ARBA" id="ARBA00010136"/>
    </source>
</evidence>
<dbReference type="Pfam" id="PF17900">
    <property type="entry name" value="Peptidase_M1_N"/>
    <property type="match status" value="1"/>
</dbReference>
<dbReference type="SMART" id="SM01263">
    <property type="entry name" value="Leuk-A4-hydro_C"/>
    <property type="match status" value="1"/>
</dbReference>
<evidence type="ECO:0000256" key="17">
    <source>
        <dbReference type="RuleBase" id="RU361141"/>
    </source>
</evidence>
<dbReference type="Proteomes" id="UP000094236">
    <property type="component" value="Unassembled WGS sequence"/>
</dbReference>
<dbReference type="Gene3D" id="2.60.40.1730">
    <property type="entry name" value="tricorn interacting facor f3 domain"/>
    <property type="match status" value="1"/>
</dbReference>
<dbReference type="PRINTS" id="PR00756">
    <property type="entry name" value="ALADIPTASE"/>
</dbReference>
<protein>
    <recommendedName>
        <fullName evidence="17">Leukotriene A(4) hydrolase</fullName>
        <shortName evidence="17">LTA-4 hydrolase</shortName>
        <ecNumber evidence="17">3.3.2.10</ecNumber>
        <ecNumber evidence="17">3.4.11.-</ecNumber>
    </recommendedName>
</protein>
<dbReference type="OrthoDB" id="79562at2759"/>
<evidence type="ECO:0000256" key="12">
    <source>
        <dbReference type="ARBA" id="ARBA00023242"/>
    </source>
</evidence>
<dbReference type="InterPro" id="IPR049980">
    <property type="entry name" value="LTA4H_cat"/>
</dbReference>
<comment type="subcellular location">
    <subcellularLocation>
        <location evidence="4 17">Cytoplasm</location>
    </subcellularLocation>
    <subcellularLocation>
        <location evidence="3">Nucleus</location>
    </subcellularLocation>
</comment>
<keyword evidence="6 17" id="KW-0963">Cytoplasm</keyword>
<evidence type="ECO:0000256" key="3">
    <source>
        <dbReference type="ARBA" id="ARBA00004123"/>
    </source>
</evidence>
<feature type="binding site" evidence="15">
    <location>
        <position position="346"/>
    </location>
    <ligand>
        <name>Zn(2+)</name>
        <dbReference type="ChEBI" id="CHEBI:29105"/>
        <note>catalytic</note>
    </ligand>
</feature>
<reference evidence="20" key="1">
    <citation type="submission" date="2016-05" db="EMBL/GenBank/DDBJ databases">
        <title>Comparative genomics of biotechnologically important yeasts.</title>
        <authorList>
            <consortium name="DOE Joint Genome Institute"/>
            <person name="Riley R."/>
            <person name="Haridas S."/>
            <person name="Wolfe K.H."/>
            <person name="Lopes M.R."/>
            <person name="Hittinger C.T."/>
            <person name="Goker M."/>
            <person name="Salamov A."/>
            <person name="Wisecaver J."/>
            <person name="Long T.M."/>
            <person name="Aerts A.L."/>
            <person name="Barry K."/>
            <person name="Choi C."/>
            <person name="Clum A."/>
            <person name="Coughlan A.Y."/>
            <person name="Deshpande S."/>
            <person name="Douglass A.P."/>
            <person name="Hanson S.J."/>
            <person name="Klenk H.-P."/>
            <person name="Labutti K."/>
            <person name="Lapidus A."/>
            <person name="Lindquist E."/>
            <person name="Lipzen A."/>
            <person name="Meier-Kolthoff J.P."/>
            <person name="Ohm R.A."/>
            <person name="Otillar R.P."/>
            <person name="Pangilinan J."/>
            <person name="Peng Y."/>
            <person name="Rokas A."/>
            <person name="Rosa C.A."/>
            <person name="Scheuner C."/>
            <person name="Sibirny A.A."/>
            <person name="Slot J.C."/>
            <person name="Stielow J.B."/>
            <person name="Sun H."/>
            <person name="Kurtzman C.P."/>
            <person name="Blackwell M."/>
            <person name="Grigoriev I.V."/>
            <person name="Jeffries T.W."/>
        </authorList>
    </citation>
    <scope>NUCLEOTIDE SEQUENCE [LARGE SCALE GENOMIC DNA]</scope>
    <source>
        <strain evidence="20">NRRL Y-2460</strain>
    </source>
</reference>
<dbReference type="STRING" id="669874.A0A1E4TNM9"/>
<evidence type="ECO:0000256" key="13">
    <source>
        <dbReference type="PIRSR" id="PIRSR612777-1"/>
    </source>
</evidence>
<name>A0A1E4TNM9_PACTA</name>
<dbReference type="EC" id="3.3.2.10" evidence="17"/>
<accession>A0A1E4TNM9</accession>
<feature type="binding site" evidence="16">
    <location>
        <begin position="155"/>
        <end position="157"/>
    </location>
    <ligand>
        <name>a peptide</name>
        <dbReference type="ChEBI" id="CHEBI:60466"/>
    </ligand>
</feature>
<dbReference type="GO" id="GO:0005829">
    <property type="term" value="C:cytosol"/>
    <property type="evidence" value="ECO:0007669"/>
    <property type="project" value="TreeGrafter"/>
</dbReference>
<dbReference type="Gene3D" id="1.10.390.10">
    <property type="entry name" value="Neutral Protease Domain 2"/>
    <property type="match status" value="1"/>
</dbReference>
<dbReference type="Pfam" id="PF01433">
    <property type="entry name" value="Peptidase_M1"/>
    <property type="match status" value="1"/>
</dbReference>
<dbReference type="GO" id="GO:0005634">
    <property type="term" value="C:nucleus"/>
    <property type="evidence" value="ECO:0007669"/>
    <property type="project" value="UniProtKB-SubCell"/>
</dbReference>
<dbReference type="GO" id="GO:0000328">
    <property type="term" value="C:fungal-type vacuole lumen"/>
    <property type="evidence" value="ECO:0007669"/>
    <property type="project" value="EnsemblFungi"/>
</dbReference>
<evidence type="ECO:0000256" key="15">
    <source>
        <dbReference type="PIRSR" id="PIRSR612777-3"/>
    </source>
</evidence>
<dbReference type="SUPFAM" id="SSF63737">
    <property type="entry name" value="Leukotriene A4 hydrolase N-terminal domain"/>
    <property type="match status" value="1"/>
</dbReference>
<comment type="catalytic activity">
    <reaction evidence="1 17">
        <text>an epoxide + H2O = an ethanediol</text>
        <dbReference type="Rhea" id="RHEA:19037"/>
        <dbReference type="ChEBI" id="CHEBI:15377"/>
        <dbReference type="ChEBI" id="CHEBI:32955"/>
        <dbReference type="ChEBI" id="CHEBI:140594"/>
        <dbReference type="EC" id="3.3.2.10"/>
    </reaction>
</comment>
<dbReference type="InterPro" id="IPR034015">
    <property type="entry name" value="M1_LTA4H"/>
</dbReference>
<dbReference type="GO" id="GO:0061957">
    <property type="term" value="C:NVT complex"/>
    <property type="evidence" value="ECO:0007669"/>
    <property type="project" value="EnsemblFungi"/>
</dbReference>
<evidence type="ECO:0000256" key="7">
    <source>
        <dbReference type="ARBA" id="ARBA00022670"/>
    </source>
</evidence>
<dbReference type="InterPro" id="IPR001930">
    <property type="entry name" value="Peptidase_M1"/>
</dbReference>
<dbReference type="SUPFAM" id="SSF55486">
    <property type="entry name" value="Metalloproteases ('zincins'), catalytic domain"/>
    <property type="match status" value="1"/>
</dbReference>
<dbReference type="Gene3D" id="1.25.40.320">
    <property type="entry name" value="Peptidase M1, leukotriene A4 hydrolase/aminopeptidase C-terminal domain"/>
    <property type="match status" value="1"/>
</dbReference>
<dbReference type="EC" id="3.4.11.-" evidence="17"/>
<dbReference type="EMBL" id="KV454018">
    <property type="protein sequence ID" value="ODV93363.1"/>
    <property type="molecule type" value="Genomic_DNA"/>
</dbReference>
<dbReference type="GO" id="GO:0008270">
    <property type="term" value="F:zinc ion binding"/>
    <property type="evidence" value="ECO:0007669"/>
    <property type="project" value="InterPro"/>
</dbReference>
<dbReference type="AlphaFoldDB" id="A0A1E4TNM9"/>
<dbReference type="PANTHER" id="PTHR45726">
    <property type="entry name" value="LEUKOTRIENE A-4 HYDROLASE"/>
    <property type="match status" value="1"/>
</dbReference>
<keyword evidence="8 15" id="KW-0479">Metal-binding</keyword>
<organism evidence="19 20">
    <name type="scientific">Pachysolen tannophilus NRRL Y-2460</name>
    <dbReference type="NCBI Taxonomy" id="669874"/>
    <lineage>
        <taxon>Eukaryota</taxon>
        <taxon>Fungi</taxon>
        <taxon>Dikarya</taxon>
        <taxon>Ascomycota</taxon>
        <taxon>Saccharomycotina</taxon>
        <taxon>Pichiomycetes</taxon>
        <taxon>Pachysolenaceae</taxon>
        <taxon>Pachysolen</taxon>
    </lineage>
</organism>
<evidence type="ECO:0000256" key="1">
    <source>
        <dbReference type="ARBA" id="ARBA00001268"/>
    </source>
</evidence>
<comment type="cofactor">
    <cofactor evidence="15 17">
        <name>Zn(2+)</name>
        <dbReference type="ChEBI" id="CHEBI:29105"/>
    </cofactor>
    <text evidence="15 17">Binds 1 zinc ion per subunit.</text>
</comment>
<dbReference type="GO" id="GO:0006508">
    <property type="term" value="P:proteolysis"/>
    <property type="evidence" value="ECO:0007669"/>
    <property type="project" value="UniProtKB-KW"/>
</dbReference>
<dbReference type="GO" id="GO:0008237">
    <property type="term" value="F:metallopeptidase activity"/>
    <property type="evidence" value="ECO:0007669"/>
    <property type="project" value="UniProtKB-KW"/>
</dbReference>
<keyword evidence="12" id="KW-0539">Nucleus</keyword>
<keyword evidence="7 17" id="KW-0645">Protease</keyword>
<dbReference type="CDD" id="cd09599">
    <property type="entry name" value="M1_LTA4H"/>
    <property type="match status" value="1"/>
</dbReference>
<evidence type="ECO:0000256" key="11">
    <source>
        <dbReference type="ARBA" id="ARBA00023049"/>
    </source>
</evidence>
<dbReference type="NCBIfam" id="TIGR02411">
    <property type="entry name" value="leuko_A4_hydro"/>
    <property type="match status" value="1"/>
</dbReference>
<keyword evidence="11 17" id="KW-0482">Metalloprotease</keyword>
<dbReference type="SUPFAM" id="SSF48371">
    <property type="entry name" value="ARM repeat"/>
    <property type="match status" value="1"/>
</dbReference>
<dbReference type="GO" id="GO:0030163">
    <property type="term" value="P:protein catabolic process"/>
    <property type="evidence" value="ECO:0007669"/>
    <property type="project" value="EnsemblFungi"/>
</dbReference>
<dbReference type="FunFam" id="1.10.390.10:FF:000009">
    <property type="entry name" value="Leukotriene A(4) hydrolase"/>
    <property type="match status" value="1"/>
</dbReference>
<feature type="binding site" evidence="14">
    <location>
        <begin position="294"/>
        <end position="299"/>
    </location>
    <ligand>
        <name>a peptide</name>
        <dbReference type="ChEBI" id="CHEBI:60466"/>
    </ligand>
</feature>
<evidence type="ECO:0000256" key="2">
    <source>
        <dbReference type="ARBA" id="ARBA00002142"/>
    </source>
</evidence>
<comment type="similarity">
    <text evidence="5 17">Belongs to the peptidase M1 family.</text>
</comment>
<dbReference type="InterPro" id="IPR038502">
    <property type="entry name" value="M1_LTA-4_hydro/amino_C_sf"/>
</dbReference>
<evidence type="ECO:0000256" key="10">
    <source>
        <dbReference type="ARBA" id="ARBA00022833"/>
    </source>
</evidence>
<dbReference type="PANTHER" id="PTHR45726:SF3">
    <property type="entry name" value="LEUKOTRIENE A-4 HYDROLASE"/>
    <property type="match status" value="1"/>
</dbReference>
<dbReference type="FunFam" id="1.25.40.320:FF:000001">
    <property type="entry name" value="Leukotriene A(4) hydrolase"/>
    <property type="match status" value="1"/>
</dbReference>
<evidence type="ECO:0000313" key="19">
    <source>
        <dbReference type="EMBL" id="ODV93363.1"/>
    </source>
</evidence>
<dbReference type="GO" id="GO:0004301">
    <property type="term" value="F:epoxide hydrolase activity"/>
    <property type="evidence" value="ECO:0007669"/>
    <property type="project" value="UniProtKB-EC"/>
</dbReference>
<dbReference type="InterPro" id="IPR027268">
    <property type="entry name" value="Peptidase_M4/M1_CTD_sf"/>
</dbReference>
<dbReference type="InterPro" id="IPR045357">
    <property type="entry name" value="Aminopeptidase_N-like_N"/>
</dbReference>
<evidence type="ECO:0000256" key="14">
    <source>
        <dbReference type="PIRSR" id="PIRSR612777-2"/>
    </source>
</evidence>
<feature type="active site" description="Proton donor" evidence="13">
    <location>
        <position position="413"/>
    </location>
</feature>
<dbReference type="InterPro" id="IPR042097">
    <property type="entry name" value="Aminopeptidase_N-like_N_sf"/>
</dbReference>
<evidence type="ECO:0000259" key="18">
    <source>
        <dbReference type="SMART" id="SM01263"/>
    </source>
</evidence>